<proteinExistence type="predicted"/>
<dbReference type="EMBL" id="JAATIP010000086">
    <property type="protein sequence ID" value="KAF4376216.1"/>
    <property type="molecule type" value="Genomic_DNA"/>
</dbReference>
<name>A0A7J6FZQ0_CANSA</name>
<dbReference type="PANTHER" id="PTHR47584:SF14">
    <property type="entry name" value="L10-INTERACTING MYB DOMAIN-CONTAINING PROTEIN-LIKE"/>
    <property type="match status" value="1"/>
</dbReference>
<feature type="compositionally biased region" description="Polar residues" evidence="1">
    <location>
        <begin position="142"/>
        <end position="152"/>
    </location>
</feature>
<feature type="compositionally biased region" description="Acidic residues" evidence="1">
    <location>
        <begin position="128"/>
        <end position="139"/>
    </location>
</feature>
<feature type="compositionally biased region" description="Polar residues" evidence="1">
    <location>
        <begin position="110"/>
        <end position="123"/>
    </location>
</feature>
<dbReference type="InterPro" id="IPR045026">
    <property type="entry name" value="LIMYB"/>
</dbReference>
<dbReference type="Proteomes" id="UP000525078">
    <property type="component" value="Unassembled WGS sequence"/>
</dbReference>
<dbReference type="Pfam" id="PF12776">
    <property type="entry name" value="Myb_DNA-bind_3"/>
    <property type="match status" value="1"/>
</dbReference>
<reference evidence="3 4" key="1">
    <citation type="journal article" date="2020" name="bioRxiv">
        <title>Sequence and annotation of 42 cannabis genomes reveals extensive copy number variation in cannabinoid synthesis and pathogen resistance genes.</title>
        <authorList>
            <person name="Mckernan K.J."/>
            <person name="Helbert Y."/>
            <person name="Kane L.T."/>
            <person name="Ebling H."/>
            <person name="Zhang L."/>
            <person name="Liu B."/>
            <person name="Eaton Z."/>
            <person name="Mclaughlin S."/>
            <person name="Kingan S."/>
            <person name="Baybayan P."/>
            <person name="Concepcion G."/>
            <person name="Jordan M."/>
            <person name="Riva A."/>
            <person name="Barbazuk W."/>
            <person name="Harkins T."/>
        </authorList>
    </citation>
    <scope>NUCLEOTIDE SEQUENCE [LARGE SCALE GENOMIC DNA]</scope>
    <source>
        <strain evidence="4">cv. Jamaican Lion 4</strain>
        <tissue evidence="3">Leaf</tissue>
    </source>
</reference>
<feature type="domain" description="Myb/SANT-like" evidence="2">
    <location>
        <begin position="1"/>
        <end position="79"/>
    </location>
</feature>
<protein>
    <recommendedName>
        <fullName evidence="2">Myb/SANT-like domain-containing protein</fullName>
    </recommendedName>
</protein>
<evidence type="ECO:0000313" key="4">
    <source>
        <dbReference type="Proteomes" id="UP000525078"/>
    </source>
</evidence>
<sequence>MEEEVLKRNRNTTFTKQSWKHIKKELYTLVKRSYTNLQLRNKYNLLRQKHKDFKSLLKETGIGYSEVTEQVSAPEEVWDGLIQVNKSAKIFRKKSCVLYKKSCTIFGDTTVTGSNAHPSTRSPSIDLDNNDDDDDDDDDTMSKSPSVRNQESSFDEDGSKRRDKSTGTTTLNQIDGISGEVYAKAIEKFESESEEMQILETDQRFASFNPIQIARDSAIFIERQPGIKIVSASTTAPKWSRIITPKPQPGCPTISEASVLIMKDEGLLRTPILHDKEEIRGFTNVRREKMEKTEVLPNCLSLGTIPESMTNVFNKSITLITDRLVRTFSHLRITKSKLVTASHCILTIRNEAPTNDILSLPIWVYSQHPREVFMVKPATPFFNSSVPESPILGEETIPLSVPTSLGVPAGIGREGLPLKEPESQPAPTVLFNKIGVSQESVSQTP</sequence>
<feature type="region of interest" description="Disordered" evidence="1">
    <location>
        <begin position="110"/>
        <end position="172"/>
    </location>
</feature>
<organism evidence="3 4">
    <name type="scientific">Cannabis sativa</name>
    <name type="common">Hemp</name>
    <name type="synonym">Marijuana</name>
    <dbReference type="NCBI Taxonomy" id="3483"/>
    <lineage>
        <taxon>Eukaryota</taxon>
        <taxon>Viridiplantae</taxon>
        <taxon>Streptophyta</taxon>
        <taxon>Embryophyta</taxon>
        <taxon>Tracheophyta</taxon>
        <taxon>Spermatophyta</taxon>
        <taxon>Magnoliopsida</taxon>
        <taxon>eudicotyledons</taxon>
        <taxon>Gunneridae</taxon>
        <taxon>Pentapetalae</taxon>
        <taxon>rosids</taxon>
        <taxon>fabids</taxon>
        <taxon>Rosales</taxon>
        <taxon>Cannabaceae</taxon>
        <taxon>Cannabis</taxon>
    </lineage>
</organism>
<gene>
    <name evidence="3" type="ORF">F8388_018885</name>
</gene>
<evidence type="ECO:0000259" key="2">
    <source>
        <dbReference type="Pfam" id="PF12776"/>
    </source>
</evidence>
<dbReference type="PANTHER" id="PTHR47584">
    <property type="match status" value="1"/>
</dbReference>
<dbReference type="AlphaFoldDB" id="A0A7J6FZQ0"/>
<dbReference type="InterPro" id="IPR024752">
    <property type="entry name" value="Myb/SANT-like_dom"/>
</dbReference>
<evidence type="ECO:0000256" key="1">
    <source>
        <dbReference type="SAM" id="MobiDB-lite"/>
    </source>
</evidence>
<accession>A0A7J6FZQ0</accession>
<evidence type="ECO:0000313" key="3">
    <source>
        <dbReference type="EMBL" id="KAF4376216.1"/>
    </source>
</evidence>
<comment type="caution">
    <text evidence="3">The sequence shown here is derived from an EMBL/GenBank/DDBJ whole genome shotgun (WGS) entry which is preliminary data.</text>
</comment>